<evidence type="ECO:0000313" key="3">
    <source>
        <dbReference type="Proteomes" id="UP001164965"/>
    </source>
</evidence>
<reference evidence="2" key="1">
    <citation type="submission" date="2022-10" db="EMBL/GenBank/DDBJ databases">
        <title>Rhodococcus sp.75.</title>
        <authorList>
            <person name="Sun M."/>
        </authorList>
    </citation>
    <scope>NUCLEOTIDE SEQUENCE</scope>
    <source>
        <strain evidence="2">75</strain>
    </source>
</reference>
<dbReference type="RefSeq" id="WP_265382294.1">
    <property type="nucleotide sequence ID" value="NZ_CP110615.1"/>
</dbReference>
<dbReference type="EMBL" id="CP110615">
    <property type="protein sequence ID" value="UZJ24187.1"/>
    <property type="molecule type" value="Genomic_DNA"/>
</dbReference>
<keyword evidence="3" id="KW-1185">Reference proteome</keyword>
<dbReference type="InterPro" id="IPR036291">
    <property type="entry name" value="NAD(P)-bd_dom_sf"/>
</dbReference>
<feature type="region of interest" description="Disordered" evidence="1">
    <location>
        <begin position="1"/>
        <end position="28"/>
    </location>
</feature>
<sequence length="75" mass="7234">MTTSSQRCAHRWPPGAGPAPPPDGRRALVTGASRGIGLATTGDGAVRAALATVVAELCGADAVAVGGGSRGSIHS</sequence>
<dbReference type="Proteomes" id="UP001164965">
    <property type="component" value="Chromosome"/>
</dbReference>
<protein>
    <recommendedName>
        <fullName evidence="4">Short subunit dehydrogenase</fullName>
    </recommendedName>
</protein>
<evidence type="ECO:0008006" key="4">
    <source>
        <dbReference type="Google" id="ProtNLM"/>
    </source>
</evidence>
<accession>A0ABY6NXR1</accession>
<evidence type="ECO:0000313" key="2">
    <source>
        <dbReference type="EMBL" id="UZJ24187.1"/>
    </source>
</evidence>
<dbReference type="SUPFAM" id="SSF51735">
    <property type="entry name" value="NAD(P)-binding Rossmann-fold domains"/>
    <property type="match status" value="1"/>
</dbReference>
<evidence type="ECO:0000256" key="1">
    <source>
        <dbReference type="SAM" id="MobiDB-lite"/>
    </source>
</evidence>
<proteinExistence type="predicted"/>
<name>A0ABY6NXR1_9NOCA</name>
<gene>
    <name evidence="2" type="ORF">RHODO2019_13615</name>
</gene>
<organism evidence="2 3">
    <name type="scientific">Rhodococcus antarcticus</name>
    <dbReference type="NCBI Taxonomy" id="2987751"/>
    <lineage>
        <taxon>Bacteria</taxon>
        <taxon>Bacillati</taxon>
        <taxon>Actinomycetota</taxon>
        <taxon>Actinomycetes</taxon>
        <taxon>Mycobacteriales</taxon>
        <taxon>Nocardiaceae</taxon>
        <taxon>Rhodococcus</taxon>
    </lineage>
</organism>